<gene>
    <name evidence="4" type="ORF">MXD59_12065</name>
</gene>
<evidence type="ECO:0000256" key="1">
    <source>
        <dbReference type="ARBA" id="ARBA00001933"/>
    </source>
</evidence>
<dbReference type="Pfam" id="PF00266">
    <property type="entry name" value="Aminotran_5"/>
    <property type="match status" value="2"/>
</dbReference>
<reference evidence="4 5" key="1">
    <citation type="submission" date="2022-04" db="EMBL/GenBank/DDBJ databases">
        <title>Genome diversity in the genus Frankia.</title>
        <authorList>
            <person name="Carlos-Shanley C."/>
            <person name="Hahn D."/>
        </authorList>
    </citation>
    <scope>NUCLEOTIDE SEQUENCE [LARGE SCALE GENOMIC DNA]</scope>
    <source>
        <strain evidence="4 5">Ag45/Mut15</strain>
    </source>
</reference>
<dbReference type="InterPro" id="IPR015424">
    <property type="entry name" value="PyrdxlP-dep_Trfase"/>
</dbReference>
<feature type="domain" description="Aminotransferase class V" evidence="3">
    <location>
        <begin position="164"/>
        <end position="390"/>
    </location>
</feature>
<name>A0ABT0JY84_9ACTN</name>
<dbReference type="PANTHER" id="PTHR43586">
    <property type="entry name" value="CYSTEINE DESULFURASE"/>
    <property type="match status" value="1"/>
</dbReference>
<comment type="cofactor">
    <cofactor evidence="1">
        <name>pyridoxal 5'-phosphate</name>
        <dbReference type="ChEBI" id="CHEBI:597326"/>
    </cofactor>
</comment>
<evidence type="ECO:0000313" key="4">
    <source>
        <dbReference type="EMBL" id="MCK9876500.1"/>
    </source>
</evidence>
<dbReference type="InterPro" id="IPR015422">
    <property type="entry name" value="PyrdxlP-dep_Trfase_small"/>
</dbReference>
<dbReference type="EMBL" id="JALKFT010000010">
    <property type="protein sequence ID" value="MCK9876500.1"/>
    <property type="molecule type" value="Genomic_DNA"/>
</dbReference>
<proteinExistence type="predicted"/>
<dbReference type="Gene3D" id="3.90.1150.10">
    <property type="entry name" value="Aspartate Aminotransferase, domain 1"/>
    <property type="match status" value="2"/>
</dbReference>
<keyword evidence="4" id="KW-0032">Aminotransferase</keyword>
<dbReference type="InterPro" id="IPR015421">
    <property type="entry name" value="PyrdxlP-dep_Trfase_major"/>
</dbReference>
<dbReference type="PANTHER" id="PTHR43586:SF8">
    <property type="entry name" value="CYSTEINE DESULFURASE 1, CHLOROPLASTIC"/>
    <property type="match status" value="1"/>
</dbReference>
<keyword evidence="4" id="KW-0808">Transferase</keyword>
<accession>A0ABT0JY84</accession>
<keyword evidence="2" id="KW-0663">Pyridoxal phosphate</keyword>
<evidence type="ECO:0000256" key="2">
    <source>
        <dbReference type="ARBA" id="ARBA00022898"/>
    </source>
</evidence>
<comment type="caution">
    <text evidence="4">The sequence shown here is derived from an EMBL/GenBank/DDBJ whole genome shotgun (WGS) entry which is preliminary data.</text>
</comment>
<sequence length="399" mass="40039">MTGGQVVHLDAAGAARMSPASVAAQTAFLAEEGRLGAYTAQAAAGDVLRTARATLADLLGPGPRAEDVVFGHSASDAFATLLHAWPLRAGARIGVVPSEYGSNQLLLASLAARIGATLHDLPVDADGIIDLDALDRDGLPAATAGGRGVGGGGGGGGGGGLEHLDLVVFPQVPSQRGIVQPAAALGRRCAAAGVGLVVDVAQSAGQLDTTGIGADAYVGTSRKWLRGPRGAGFIALRPGLADRLGIGVPSLYSAESVAGTAPRPLPGIARISVGEASVTAHIGLAAALADLVDAGPHQVFARVAALAAQGRRILAGAGGFQVREPADTASAIITLRPPPGLDPFAVRDRLLREHGVLTSAIPTVRARELRGPLLRASAHSYNTASDFERLAEALAALVA</sequence>
<dbReference type="Gene3D" id="3.40.640.10">
    <property type="entry name" value="Type I PLP-dependent aspartate aminotransferase-like (Major domain)"/>
    <property type="match status" value="2"/>
</dbReference>
<feature type="domain" description="Aminotransferase class V" evidence="3">
    <location>
        <begin position="8"/>
        <end position="135"/>
    </location>
</feature>
<dbReference type="Proteomes" id="UP001201873">
    <property type="component" value="Unassembled WGS sequence"/>
</dbReference>
<dbReference type="SUPFAM" id="SSF53383">
    <property type="entry name" value="PLP-dependent transferases"/>
    <property type="match status" value="1"/>
</dbReference>
<evidence type="ECO:0000313" key="5">
    <source>
        <dbReference type="Proteomes" id="UP001201873"/>
    </source>
</evidence>
<dbReference type="GO" id="GO:0008483">
    <property type="term" value="F:transaminase activity"/>
    <property type="evidence" value="ECO:0007669"/>
    <property type="project" value="UniProtKB-KW"/>
</dbReference>
<organism evidence="4 5">
    <name type="scientific">Frankia umida</name>
    <dbReference type="NCBI Taxonomy" id="573489"/>
    <lineage>
        <taxon>Bacteria</taxon>
        <taxon>Bacillati</taxon>
        <taxon>Actinomycetota</taxon>
        <taxon>Actinomycetes</taxon>
        <taxon>Frankiales</taxon>
        <taxon>Frankiaceae</taxon>
        <taxon>Frankia</taxon>
    </lineage>
</organism>
<evidence type="ECO:0000259" key="3">
    <source>
        <dbReference type="Pfam" id="PF00266"/>
    </source>
</evidence>
<dbReference type="InterPro" id="IPR000192">
    <property type="entry name" value="Aminotrans_V_dom"/>
</dbReference>
<dbReference type="RefSeq" id="WP_248824751.1">
    <property type="nucleotide sequence ID" value="NZ_JALKFT010000010.1"/>
</dbReference>
<protein>
    <submittedName>
        <fullName evidence="4">Aminotransferase class V-fold PLP-dependent enzyme</fullName>
    </submittedName>
</protein>
<keyword evidence="5" id="KW-1185">Reference proteome</keyword>